<dbReference type="PANTHER" id="PTHR43000">
    <property type="entry name" value="DTDP-D-GLUCOSE 4,6-DEHYDRATASE-RELATED"/>
    <property type="match status" value="1"/>
</dbReference>
<proteinExistence type="inferred from homology"/>
<keyword evidence="4" id="KW-1185">Reference proteome</keyword>
<evidence type="ECO:0000259" key="2">
    <source>
        <dbReference type="Pfam" id="PF01370"/>
    </source>
</evidence>
<dbReference type="Gene3D" id="3.40.50.720">
    <property type="entry name" value="NAD(P)-binding Rossmann-like Domain"/>
    <property type="match status" value="1"/>
</dbReference>
<dbReference type="AlphaFoldDB" id="F2IA02"/>
<evidence type="ECO:0000313" key="3">
    <source>
        <dbReference type="EMBL" id="AEA44160.1"/>
    </source>
</evidence>
<dbReference type="EC" id="4.2.1.46" evidence="3"/>
<dbReference type="STRING" id="755732.Fluta_2174"/>
<evidence type="ECO:0000313" key="4">
    <source>
        <dbReference type="Proteomes" id="UP000007463"/>
    </source>
</evidence>
<keyword evidence="3" id="KW-0456">Lyase</keyword>
<dbReference type="GO" id="GO:0008460">
    <property type="term" value="F:dTDP-glucose 4,6-dehydratase activity"/>
    <property type="evidence" value="ECO:0007669"/>
    <property type="project" value="UniProtKB-EC"/>
</dbReference>
<feature type="domain" description="NAD-dependent epimerase/dehydratase" evidence="2">
    <location>
        <begin position="16"/>
        <end position="256"/>
    </location>
</feature>
<name>F2IA02_FLUTR</name>
<reference evidence="3 4" key="1">
    <citation type="journal article" date="2011" name="Stand. Genomic Sci.">
        <title>Complete genome sequence of the gliding freshwater bacterium Fluviicola taffensis type strain (RW262).</title>
        <authorList>
            <person name="Woyke T."/>
            <person name="Chertkov O."/>
            <person name="Lapidus A."/>
            <person name="Nolan M."/>
            <person name="Lucas S."/>
            <person name="Del Rio T.G."/>
            <person name="Tice H."/>
            <person name="Cheng J.F."/>
            <person name="Tapia R."/>
            <person name="Han C."/>
            <person name="Goodwin L."/>
            <person name="Pitluck S."/>
            <person name="Liolios K."/>
            <person name="Pagani I."/>
            <person name="Ivanova N."/>
            <person name="Huntemann M."/>
            <person name="Mavromatis K."/>
            <person name="Mikhailova N."/>
            <person name="Pati A."/>
            <person name="Chen A."/>
            <person name="Palaniappan K."/>
            <person name="Land M."/>
            <person name="Hauser L."/>
            <person name="Brambilla E.M."/>
            <person name="Rohde M."/>
            <person name="Mwirichia R."/>
            <person name="Sikorski J."/>
            <person name="Tindall B.J."/>
            <person name="Goker M."/>
            <person name="Bristow J."/>
            <person name="Eisen J.A."/>
            <person name="Markowitz V."/>
            <person name="Hugenholtz P."/>
            <person name="Klenk H.P."/>
            <person name="Kyrpides N.C."/>
        </authorList>
    </citation>
    <scope>NUCLEOTIDE SEQUENCE [LARGE SCALE GENOMIC DNA]</scope>
    <source>
        <strain evidence="4">DSM 16823 / RW262 / RW262</strain>
    </source>
</reference>
<protein>
    <submittedName>
        <fullName evidence="3">dTDP-glucose 4,6-dehydratase</fullName>
        <ecNumber evidence="3">4.2.1.46</ecNumber>
    </submittedName>
</protein>
<dbReference type="HOGENOM" id="CLU_007383_1_7_10"/>
<evidence type="ECO:0000256" key="1">
    <source>
        <dbReference type="ARBA" id="ARBA00007637"/>
    </source>
</evidence>
<dbReference type="EMBL" id="CP002542">
    <property type="protein sequence ID" value="AEA44160.1"/>
    <property type="molecule type" value="Genomic_DNA"/>
</dbReference>
<dbReference type="SUPFAM" id="SSF51735">
    <property type="entry name" value="NAD(P)-binding Rossmann-fold domains"/>
    <property type="match status" value="1"/>
</dbReference>
<dbReference type="InterPro" id="IPR001509">
    <property type="entry name" value="Epimerase_deHydtase"/>
</dbReference>
<reference evidence="4" key="2">
    <citation type="submission" date="2011-02" db="EMBL/GenBank/DDBJ databases">
        <title>The complete genome of Fluviicola taffensis DSM 16823.</title>
        <authorList>
            <consortium name="US DOE Joint Genome Institute (JGI-PGF)"/>
            <person name="Lucas S."/>
            <person name="Copeland A."/>
            <person name="Lapidus A."/>
            <person name="Bruce D."/>
            <person name="Goodwin L."/>
            <person name="Pitluck S."/>
            <person name="Kyrpides N."/>
            <person name="Mavromatis K."/>
            <person name="Ivanova N."/>
            <person name="Mikhailova N."/>
            <person name="Pagani I."/>
            <person name="Chertkov O."/>
            <person name="Detter J.C."/>
            <person name="Han C."/>
            <person name="Tapia R."/>
            <person name="Land M."/>
            <person name="Hauser L."/>
            <person name="Markowitz V."/>
            <person name="Cheng J.-F."/>
            <person name="Hugenholtz P."/>
            <person name="Woyke T."/>
            <person name="Wu D."/>
            <person name="Tindall B."/>
            <person name="Pomrenke H.G."/>
            <person name="Brambilla E."/>
            <person name="Klenk H.-P."/>
            <person name="Eisen J.A."/>
        </authorList>
    </citation>
    <scope>NUCLEOTIDE SEQUENCE [LARGE SCALE GENOMIC DNA]</scope>
    <source>
        <strain evidence="4">DSM 16823 / RW262 / RW262</strain>
    </source>
</reference>
<dbReference type="Pfam" id="PF01370">
    <property type="entry name" value="Epimerase"/>
    <property type="match status" value="1"/>
</dbReference>
<sequence precursor="true">MIDVQLISDRLKNKTILVTGGAGFIGSNLTEALLKIGASVIVLDNLETGLQSNVDRLSHYENYRFVKGDICNPDDYRDLLKEVDAISNQAALGSVPRSIEFPLNTHRVNGTGFLTILHEAKQANVKRFVYASSSSVYGDSIASPKHEGQEGKVLSPYAATKQLNEEYGQVYHQLHGMETIGLRYFNVFGPFQNPNGVYAAAIPKFLDKMLEGGEIVVNGDGEQSRDFTYVKNAVHANLLALISDNVEAFGKVYNVACGRSLTLNDVINSLQAELILLGTTPKNTITYGPPRKGDIKDSLASITRMEQYLNYKPVYTFEEGINEYLRHVLQCN</sequence>
<dbReference type="InterPro" id="IPR036291">
    <property type="entry name" value="NAD(P)-bd_dom_sf"/>
</dbReference>
<dbReference type="KEGG" id="fte:Fluta_2174"/>
<dbReference type="eggNOG" id="COG0451">
    <property type="taxonomic scope" value="Bacteria"/>
</dbReference>
<comment type="similarity">
    <text evidence="1">Belongs to the NAD(P)-dependent epimerase/dehydratase family.</text>
</comment>
<dbReference type="Gene3D" id="3.90.25.10">
    <property type="entry name" value="UDP-galactose 4-epimerase, domain 1"/>
    <property type="match status" value="1"/>
</dbReference>
<dbReference type="OrthoDB" id="9801785at2"/>
<organism evidence="3 4">
    <name type="scientific">Fluviicola taffensis (strain DSM 16823 / NCIMB 13979 / RW262)</name>
    <dbReference type="NCBI Taxonomy" id="755732"/>
    <lineage>
        <taxon>Bacteria</taxon>
        <taxon>Pseudomonadati</taxon>
        <taxon>Bacteroidota</taxon>
        <taxon>Flavobacteriia</taxon>
        <taxon>Flavobacteriales</taxon>
        <taxon>Crocinitomicaceae</taxon>
        <taxon>Fluviicola</taxon>
    </lineage>
</organism>
<accession>F2IA02</accession>
<gene>
    <name evidence="3" type="ordered locus">Fluta_2174</name>
</gene>
<dbReference type="Proteomes" id="UP000007463">
    <property type="component" value="Chromosome"/>
</dbReference>